<dbReference type="PANTHER" id="PTHR43752:SF2">
    <property type="entry name" value="BNR_ASP-BOX REPEAT FAMILY PROTEIN"/>
    <property type="match status" value="1"/>
</dbReference>
<evidence type="ECO:0000259" key="1">
    <source>
        <dbReference type="Pfam" id="PF13088"/>
    </source>
</evidence>
<dbReference type="InterPro" id="IPR036278">
    <property type="entry name" value="Sialidase_sf"/>
</dbReference>
<accession>A0ABS1KPF9</accession>
<name>A0ABS1KPF9_9BACT</name>
<dbReference type="CDD" id="cd15482">
    <property type="entry name" value="Sialidase_non-viral"/>
    <property type="match status" value="1"/>
</dbReference>
<dbReference type="Proteomes" id="UP000613030">
    <property type="component" value="Unassembled WGS sequence"/>
</dbReference>
<evidence type="ECO:0000313" key="2">
    <source>
        <dbReference type="EMBL" id="MBL0741118.1"/>
    </source>
</evidence>
<feature type="domain" description="Sialidase" evidence="1">
    <location>
        <begin position="95"/>
        <end position="365"/>
    </location>
</feature>
<organism evidence="2 3">
    <name type="scientific">Chryseolinea lacunae</name>
    <dbReference type="NCBI Taxonomy" id="2801331"/>
    <lineage>
        <taxon>Bacteria</taxon>
        <taxon>Pseudomonadati</taxon>
        <taxon>Bacteroidota</taxon>
        <taxon>Cytophagia</taxon>
        <taxon>Cytophagales</taxon>
        <taxon>Fulvivirgaceae</taxon>
        <taxon>Chryseolinea</taxon>
    </lineage>
</organism>
<dbReference type="PANTHER" id="PTHR43752">
    <property type="entry name" value="BNR/ASP-BOX REPEAT FAMILY PROTEIN"/>
    <property type="match status" value="1"/>
</dbReference>
<dbReference type="RefSeq" id="WP_202008480.1">
    <property type="nucleotide sequence ID" value="NZ_JAERRB010000002.1"/>
</dbReference>
<proteinExistence type="predicted"/>
<dbReference type="Pfam" id="PF13088">
    <property type="entry name" value="BNR_2"/>
    <property type="match status" value="1"/>
</dbReference>
<protein>
    <submittedName>
        <fullName evidence="2">Exo-alpha-sialidase</fullName>
    </submittedName>
</protein>
<dbReference type="Gene3D" id="2.120.10.10">
    <property type="match status" value="1"/>
</dbReference>
<reference evidence="2 3" key="1">
    <citation type="submission" date="2021-01" db="EMBL/GenBank/DDBJ databases">
        <title>Chryseolinea sp. Jin1 Genome sequencing and assembly.</title>
        <authorList>
            <person name="Kim I."/>
        </authorList>
    </citation>
    <scope>NUCLEOTIDE SEQUENCE [LARGE SCALE GENOMIC DNA]</scope>
    <source>
        <strain evidence="2 3">Jin1</strain>
    </source>
</reference>
<keyword evidence="3" id="KW-1185">Reference proteome</keyword>
<dbReference type="SUPFAM" id="SSF50939">
    <property type="entry name" value="Sialidases"/>
    <property type="match status" value="1"/>
</dbReference>
<dbReference type="EMBL" id="JAERRB010000002">
    <property type="protein sequence ID" value="MBL0741118.1"/>
    <property type="molecule type" value="Genomic_DNA"/>
</dbReference>
<gene>
    <name evidence="2" type="ORF">JI741_07795</name>
</gene>
<sequence length="386" mass="42540">MQQKTSLLLVVFFVGLLCCFSAIIPAQNNDALVKVASVQDAEAIRYVTSIRFTDQAEQPSGDPVTFNTLSKDFVFPEGQPFPQCHASSIVRAGDQFLVAWFGGTHEKHSDVGIWLSRGTPGHWSAPIEVAKLREDAHWNPVLFKKPNGEIILYFKVGKTIDAWETWFKVSSDNGATWSAAKELVRGDKGGRGPVRNKPILLSNGTWLAPSSNERKGVWNAFVDRSEDQGKTWKASAFIPLNRDSVPGEGVIQPTLWESAPGEVHMLLRSSAGVICRSDSHDAGKTWTAIYKTTLPNPNSGIDITRLDNGTLVLVYNRDGKNWGARHPISLTASKDNGKTWSPPFDIETGQGDDEFSYPSIISFGDTVALTYTWKRKSISCWVGTVK</sequence>
<comment type="caution">
    <text evidence="2">The sequence shown here is derived from an EMBL/GenBank/DDBJ whole genome shotgun (WGS) entry which is preliminary data.</text>
</comment>
<evidence type="ECO:0000313" key="3">
    <source>
        <dbReference type="Proteomes" id="UP000613030"/>
    </source>
</evidence>
<dbReference type="InterPro" id="IPR011040">
    <property type="entry name" value="Sialidase"/>
</dbReference>